<dbReference type="PANTHER" id="PTHR33121:SF71">
    <property type="entry name" value="OXYGEN SENSOR PROTEIN DOSP"/>
    <property type="match status" value="1"/>
</dbReference>
<dbReference type="InterPro" id="IPR029787">
    <property type="entry name" value="Nucleotide_cyclase"/>
</dbReference>
<keyword evidence="5" id="KW-1185">Reference proteome</keyword>
<dbReference type="GO" id="GO:0071111">
    <property type="term" value="F:cyclic-guanylate-specific phosphodiesterase activity"/>
    <property type="evidence" value="ECO:0007669"/>
    <property type="project" value="InterPro"/>
</dbReference>
<dbReference type="InterPro" id="IPR000160">
    <property type="entry name" value="GGDEF_dom"/>
</dbReference>
<organism evidence="4 5">
    <name type="scientific">Spirochaeta isovalerica</name>
    <dbReference type="NCBI Taxonomy" id="150"/>
    <lineage>
        <taxon>Bacteria</taxon>
        <taxon>Pseudomonadati</taxon>
        <taxon>Spirochaetota</taxon>
        <taxon>Spirochaetia</taxon>
        <taxon>Spirochaetales</taxon>
        <taxon>Spirochaetaceae</taxon>
        <taxon>Spirochaeta</taxon>
    </lineage>
</organism>
<accession>A0A841RB85</accession>
<keyword evidence="1" id="KW-0472">Membrane</keyword>
<dbReference type="InterPro" id="IPR043128">
    <property type="entry name" value="Rev_trsase/Diguanyl_cyclase"/>
</dbReference>
<protein>
    <submittedName>
        <fullName evidence="4">EAL domain-containing protein (Putative c-di-GMP-specific phosphodiesterase class I)</fullName>
    </submittedName>
</protein>
<feature type="transmembrane region" description="Helical" evidence="1">
    <location>
        <begin position="7"/>
        <end position="29"/>
    </location>
</feature>
<dbReference type="Proteomes" id="UP000587760">
    <property type="component" value="Unassembled WGS sequence"/>
</dbReference>
<reference evidence="4 5" key="1">
    <citation type="submission" date="2020-08" db="EMBL/GenBank/DDBJ databases">
        <title>Genomic Encyclopedia of Type Strains, Phase IV (KMG-IV): sequencing the most valuable type-strain genomes for metagenomic binning, comparative biology and taxonomic classification.</title>
        <authorList>
            <person name="Goeker M."/>
        </authorList>
    </citation>
    <scope>NUCLEOTIDE SEQUENCE [LARGE SCALE GENOMIC DNA]</scope>
    <source>
        <strain evidence="4 5">DSM 2461</strain>
    </source>
</reference>
<dbReference type="EMBL" id="JACHGJ010000003">
    <property type="protein sequence ID" value="MBB6480507.1"/>
    <property type="molecule type" value="Genomic_DNA"/>
</dbReference>
<dbReference type="Gene3D" id="3.20.20.450">
    <property type="entry name" value="EAL domain"/>
    <property type="match status" value="1"/>
</dbReference>
<gene>
    <name evidence="4" type="ORF">HNR50_002170</name>
</gene>
<evidence type="ECO:0000313" key="4">
    <source>
        <dbReference type="EMBL" id="MBB6480507.1"/>
    </source>
</evidence>
<evidence type="ECO:0000256" key="1">
    <source>
        <dbReference type="SAM" id="Phobius"/>
    </source>
</evidence>
<feature type="domain" description="GGDEF" evidence="3">
    <location>
        <begin position="85"/>
        <end position="218"/>
    </location>
</feature>
<keyword evidence="1" id="KW-1133">Transmembrane helix</keyword>
<dbReference type="PANTHER" id="PTHR33121">
    <property type="entry name" value="CYCLIC DI-GMP PHOSPHODIESTERASE PDEF"/>
    <property type="match status" value="1"/>
</dbReference>
<dbReference type="SMART" id="SM00052">
    <property type="entry name" value="EAL"/>
    <property type="match status" value="1"/>
</dbReference>
<comment type="caution">
    <text evidence="4">The sequence shown here is derived from an EMBL/GenBank/DDBJ whole genome shotgun (WGS) entry which is preliminary data.</text>
</comment>
<dbReference type="SUPFAM" id="SSF141868">
    <property type="entry name" value="EAL domain-like"/>
    <property type="match status" value="1"/>
</dbReference>
<dbReference type="AlphaFoldDB" id="A0A841RB85"/>
<evidence type="ECO:0000259" key="2">
    <source>
        <dbReference type="PROSITE" id="PS50883"/>
    </source>
</evidence>
<dbReference type="InterPro" id="IPR001633">
    <property type="entry name" value="EAL_dom"/>
</dbReference>
<feature type="domain" description="EAL" evidence="2">
    <location>
        <begin position="227"/>
        <end position="481"/>
    </location>
</feature>
<dbReference type="InterPro" id="IPR035919">
    <property type="entry name" value="EAL_sf"/>
</dbReference>
<proteinExistence type="predicted"/>
<name>A0A841RB85_9SPIO</name>
<dbReference type="SUPFAM" id="SSF55073">
    <property type="entry name" value="Nucleotide cyclase"/>
    <property type="match status" value="1"/>
</dbReference>
<dbReference type="PROSITE" id="PS50883">
    <property type="entry name" value="EAL"/>
    <property type="match status" value="1"/>
</dbReference>
<sequence length="493" mass="55699">MKRNRLLYYYMMIIIIGLIGDFILNGPYFSPFLTLLLCIYLIRESRNSCRTRICDHSSPYEHWHNISDWEVVQSYLSSLRLSDDRKALAVLIKPEIPESHYSSSGNRYPVNAVREEIAFRLNKLIRKVDFVGKKGGTEFLIILEAIEGQNAAGILARRLIKALAEDFTYKNSVYPVNLNLGVTSVEKGHNAIDVMARCRLALSDAVELGANTFVISGMGDSDDQNRGSRLEMALKEALGNDEMEVFLQPKCLAGTGELVSMEALVRWNHPELGHIPPQEFIPIAENSGMIGSISRFVYFRAFEMLMEFSRLGYSHLRLALNVSPLEIHDGTLVKNLTNGLLFTGIDPRKVELEITEGSLLINSQTARSILDEVKSLGFQISIDDFGTGYSTFGYLKNFQFDTLKIDKSFIDQIQMDNNSRAIVQAIIAMSRTLNLQTVAEGVETQEQYDILKELGCDQLQGYFFGRPMNFDDFVNYLGDTSVKKSDRMNLPLR</sequence>
<dbReference type="RefSeq" id="WP_184746766.1">
    <property type="nucleotide sequence ID" value="NZ_JACHGJ010000003.1"/>
</dbReference>
<dbReference type="Gene3D" id="3.30.70.270">
    <property type="match status" value="1"/>
</dbReference>
<keyword evidence="1" id="KW-0812">Transmembrane</keyword>
<dbReference type="CDD" id="cd01948">
    <property type="entry name" value="EAL"/>
    <property type="match status" value="1"/>
</dbReference>
<dbReference type="Pfam" id="PF00990">
    <property type="entry name" value="GGDEF"/>
    <property type="match status" value="1"/>
</dbReference>
<dbReference type="PROSITE" id="PS50887">
    <property type="entry name" value="GGDEF"/>
    <property type="match status" value="1"/>
</dbReference>
<evidence type="ECO:0000313" key="5">
    <source>
        <dbReference type="Proteomes" id="UP000587760"/>
    </source>
</evidence>
<dbReference type="InterPro" id="IPR050706">
    <property type="entry name" value="Cyclic-di-GMP_PDE-like"/>
</dbReference>
<evidence type="ECO:0000259" key="3">
    <source>
        <dbReference type="PROSITE" id="PS50887"/>
    </source>
</evidence>
<dbReference type="Pfam" id="PF00563">
    <property type="entry name" value="EAL"/>
    <property type="match status" value="1"/>
</dbReference>